<evidence type="ECO:0000256" key="3">
    <source>
        <dbReference type="RuleBase" id="RU361235"/>
    </source>
</evidence>
<evidence type="ECO:0000256" key="1">
    <source>
        <dbReference type="ARBA" id="ARBA00005964"/>
    </source>
</evidence>
<reference evidence="5 6" key="1">
    <citation type="submission" date="2016-11" db="EMBL/GenBank/DDBJ databases">
        <title>Paenibacillus species isolates.</title>
        <authorList>
            <person name="Beno S.M."/>
        </authorList>
    </citation>
    <scope>NUCLEOTIDE SEQUENCE [LARGE SCALE GENOMIC DNA]</scope>
    <source>
        <strain evidence="5 6">FSL H7-0443</strain>
    </source>
</reference>
<gene>
    <name evidence="5" type="ORF">BSK65_21375</name>
</gene>
<dbReference type="InterPro" id="IPR050309">
    <property type="entry name" value="Type-B_Carboxylest/Lipase"/>
</dbReference>
<comment type="caution">
    <text evidence="5">The sequence shown here is derived from an EMBL/GenBank/DDBJ whole genome shotgun (WGS) entry which is preliminary data.</text>
</comment>
<proteinExistence type="inferred from homology"/>
<dbReference type="GO" id="GO:0016787">
    <property type="term" value="F:hydrolase activity"/>
    <property type="evidence" value="ECO:0007669"/>
    <property type="project" value="UniProtKB-KW"/>
</dbReference>
<dbReference type="InterPro" id="IPR029058">
    <property type="entry name" value="AB_hydrolase_fold"/>
</dbReference>
<keyword evidence="2 3" id="KW-0378">Hydrolase</keyword>
<dbReference type="EMBL" id="MPTW01000014">
    <property type="protein sequence ID" value="OME66709.1"/>
    <property type="molecule type" value="Genomic_DNA"/>
</dbReference>
<comment type="similarity">
    <text evidence="1 3">Belongs to the type-B carboxylesterase/lipase family.</text>
</comment>
<name>A0A1R0ZCA3_9BACL</name>
<organism evidence="5 6">
    <name type="scientific">Paenibacillus odorifer</name>
    <dbReference type="NCBI Taxonomy" id="189426"/>
    <lineage>
        <taxon>Bacteria</taxon>
        <taxon>Bacillati</taxon>
        <taxon>Bacillota</taxon>
        <taxon>Bacilli</taxon>
        <taxon>Bacillales</taxon>
        <taxon>Paenibacillaceae</taxon>
        <taxon>Paenibacillus</taxon>
    </lineage>
</organism>
<dbReference type="AlphaFoldDB" id="A0A1R0ZCA3"/>
<dbReference type="InterPro" id="IPR002018">
    <property type="entry name" value="CarbesteraseB"/>
</dbReference>
<dbReference type="OrthoDB" id="9775851at2"/>
<accession>A0A1R0ZCA3</accession>
<dbReference type="InterPro" id="IPR019826">
    <property type="entry name" value="Carboxylesterase_B_AS"/>
</dbReference>
<feature type="domain" description="Carboxylesterase type B" evidence="4">
    <location>
        <begin position="12"/>
        <end position="492"/>
    </location>
</feature>
<evidence type="ECO:0000313" key="6">
    <source>
        <dbReference type="Proteomes" id="UP000187425"/>
    </source>
</evidence>
<dbReference type="Proteomes" id="UP000187425">
    <property type="component" value="Unassembled WGS sequence"/>
</dbReference>
<dbReference type="PROSITE" id="PS00122">
    <property type="entry name" value="CARBOXYLESTERASE_B_1"/>
    <property type="match status" value="1"/>
</dbReference>
<dbReference type="SUPFAM" id="SSF53474">
    <property type="entry name" value="alpha/beta-Hydrolases"/>
    <property type="match status" value="1"/>
</dbReference>
<evidence type="ECO:0000256" key="2">
    <source>
        <dbReference type="ARBA" id="ARBA00022801"/>
    </source>
</evidence>
<evidence type="ECO:0000259" key="4">
    <source>
        <dbReference type="Pfam" id="PF00135"/>
    </source>
</evidence>
<dbReference type="EC" id="3.1.1.-" evidence="3"/>
<protein>
    <recommendedName>
        <fullName evidence="3">Carboxylic ester hydrolase</fullName>
        <ecNumber evidence="3">3.1.1.-</ecNumber>
    </recommendedName>
</protein>
<evidence type="ECO:0000313" key="5">
    <source>
        <dbReference type="EMBL" id="OME66709.1"/>
    </source>
</evidence>
<dbReference type="Pfam" id="PF00135">
    <property type="entry name" value="COesterase"/>
    <property type="match status" value="1"/>
</dbReference>
<dbReference type="PANTHER" id="PTHR11559">
    <property type="entry name" value="CARBOXYLESTERASE"/>
    <property type="match status" value="1"/>
</dbReference>
<sequence length="524" mass="58267">MTAKNFVCSSAEPIVQTKAGKMRGFQVNGTYTFHGIKYADAKRFQMPTEVAPWEGIKDALAYGYVSPMLTQDQPQMEVLVPHRYWPMDENCQYLNIWTQSLEPQAKKPVMVWLHGGGFAAGSSIEQVAYEGDKLSEFGDVVVITLNHRLNILGYMNLSAFGDKYVNSANAGNADMVAALKWIQENITAFGGDPDNVTIFGQSGGGMKVWTLMNTPAADGLFHKGVIQSGLIDGFLDTRKTDSTAIVKALLTELNFGEVEVEKLEAVPYPQLAAAYNKVAPALAMQGEYIGGNPMPNEFYVGDPREVGFTEHAKTIPVLIGSVFGEFAFGPGVPNKQDATEEATMEMLSQKYGSLTEKLVTQFREAYPDKHLTDLLFLDTFFRIPTKDFIEKKSVHEEAPTYSYLFAYEFPFEGGKIAWHCAEIPFVFHNTKRVPVCLIPGVSDRMEERICGAWVSFARYGNPNIPSLPQWPACKPGDEATMIFDRNCVVKHNFDHALMDTLLKTNPKLPFLPSNEAEEEGFILH</sequence>
<dbReference type="Gene3D" id="3.40.50.1820">
    <property type="entry name" value="alpha/beta hydrolase"/>
    <property type="match status" value="1"/>
</dbReference>